<sequence length="44" mass="5306">MNKTAKNAKYAKEMQKDWDKNFAFFASFAVIKFLNICYNKINYF</sequence>
<proteinExistence type="predicted"/>
<dbReference type="EMBL" id="JQ844193">
    <property type="protein sequence ID" value="AGS52435.1"/>
    <property type="molecule type" value="Genomic_DNA"/>
</dbReference>
<dbReference type="AlphaFoldDB" id="A0A806KCX1"/>
<keyword evidence="1" id="KW-0812">Transmembrane</keyword>
<protein>
    <submittedName>
        <fullName evidence="2">Uncharacterized protein</fullName>
    </submittedName>
</protein>
<keyword evidence="1" id="KW-1133">Transmembrane helix</keyword>
<reference evidence="2" key="1">
    <citation type="submission" date="2012-03" db="EMBL/GenBank/DDBJ databases">
        <title>Functional metagenomics reveals considerable lignocellulase gene clusters in the gut microbiome of a wood-feeding higher termite.</title>
        <authorList>
            <person name="Liu N."/>
        </authorList>
    </citation>
    <scope>NUCLEOTIDE SEQUENCE</scope>
</reference>
<name>A0A806KCX1_9BACT</name>
<evidence type="ECO:0000313" key="2">
    <source>
        <dbReference type="EMBL" id="AGS52435.1"/>
    </source>
</evidence>
<feature type="transmembrane region" description="Helical" evidence="1">
    <location>
        <begin position="21"/>
        <end position="41"/>
    </location>
</feature>
<accession>A0A806KCX1</accession>
<organism evidence="2">
    <name type="scientific">uncultured bacterium contig00100</name>
    <dbReference type="NCBI Taxonomy" id="1181567"/>
    <lineage>
        <taxon>Bacteria</taxon>
        <taxon>environmental samples</taxon>
    </lineage>
</organism>
<keyword evidence="1" id="KW-0472">Membrane</keyword>
<evidence type="ECO:0000256" key="1">
    <source>
        <dbReference type="SAM" id="Phobius"/>
    </source>
</evidence>